<organism evidence="2 3">
    <name type="scientific">Mesorhizobium huakuii</name>
    <dbReference type="NCBI Taxonomy" id="28104"/>
    <lineage>
        <taxon>Bacteria</taxon>
        <taxon>Pseudomonadati</taxon>
        <taxon>Pseudomonadota</taxon>
        <taxon>Alphaproteobacteria</taxon>
        <taxon>Hyphomicrobiales</taxon>
        <taxon>Phyllobacteriaceae</taxon>
        <taxon>Mesorhizobium</taxon>
    </lineage>
</organism>
<dbReference type="Proteomes" id="UP001322481">
    <property type="component" value="Chromosome"/>
</dbReference>
<name>A0ABZ0VT09_9HYPH</name>
<dbReference type="EMBL" id="CP139858">
    <property type="protein sequence ID" value="WQB98671.1"/>
    <property type="molecule type" value="Genomic_DNA"/>
</dbReference>
<evidence type="ECO:0000313" key="2">
    <source>
        <dbReference type="EMBL" id="WQB98671.1"/>
    </source>
</evidence>
<reference evidence="2 3" key="1">
    <citation type="submission" date="2023-11" db="EMBL/GenBank/DDBJ databases">
        <authorList>
            <person name="Panchal A.K."/>
            <person name="Meaney J.S."/>
            <person name="Karas B.J."/>
            <person name="diCenzo G.C."/>
        </authorList>
    </citation>
    <scope>NUCLEOTIDE SEQUENCE [LARGE SCALE GENOMIC DNA]</scope>
    <source>
        <strain evidence="2 3">NZP2235</strain>
    </source>
</reference>
<evidence type="ECO:0000313" key="3">
    <source>
        <dbReference type="Proteomes" id="UP001322481"/>
    </source>
</evidence>
<accession>A0ABZ0VT09</accession>
<keyword evidence="3" id="KW-1185">Reference proteome</keyword>
<sequence>MAYSDIRDTDFDNLFEQAAHRLLPIYHAQAIGRDLTDADQRELEIAAVLNPLDQLGSRQGYGLSAPARAAVERRSMEVAAQFLRSIGYAVRDTSASNSFDFEAELGGTRIKVEVKGTTSDRADGILMTANEVELHRNERGKTALIIVSSVRLCEQRGAYSGSGGNVEWLLGWDVDEWLQEPTAFRVTRPRVQ</sequence>
<dbReference type="InterPro" id="IPR024975">
    <property type="entry name" value="NOV_C"/>
</dbReference>
<dbReference type="Pfam" id="PF13020">
    <property type="entry name" value="NOV_C"/>
    <property type="match status" value="1"/>
</dbReference>
<gene>
    <name evidence="2" type="ORF">U0R22_002834</name>
</gene>
<evidence type="ECO:0000259" key="1">
    <source>
        <dbReference type="Pfam" id="PF13020"/>
    </source>
</evidence>
<dbReference type="RefSeq" id="WP_322418905.1">
    <property type="nucleotide sequence ID" value="NZ_CP139858.1"/>
</dbReference>
<feature type="domain" description="Protein NO VEIN C-terminal" evidence="1">
    <location>
        <begin position="71"/>
        <end position="150"/>
    </location>
</feature>
<proteinExistence type="predicted"/>
<protein>
    <submittedName>
        <fullName evidence="2">DUF3883 domain-containing protein</fullName>
    </submittedName>
</protein>